<dbReference type="STRING" id="454136.NIES2119_31525"/>
<evidence type="ECO:0000256" key="1">
    <source>
        <dbReference type="SAM" id="Phobius"/>
    </source>
</evidence>
<accession>A0A1U7I278</accession>
<dbReference type="RefSeq" id="WP_073597446.1">
    <property type="nucleotide sequence ID" value="NZ_MRCE01000071.1"/>
</dbReference>
<gene>
    <name evidence="2" type="ORF">NIES2119_31525</name>
</gene>
<keyword evidence="1" id="KW-1133">Transmembrane helix</keyword>
<reference evidence="2 3" key="1">
    <citation type="submission" date="2016-11" db="EMBL/GenBank/DDBJ databases">
        <title>Draft Genome Sequences of Nine Cyanobacterial Strains from Diverse Habitats.</title>
        <authorList>
            <person name="Zhu T."/>
            <person name="Hou S."/>
            <person name="Lu X."/>
            <person name="Hess W.R."/>
        </authorList>
    </citation>
    <scope>NUCLEOTIDE SEQUENCE [LARGE SCALE GENOMIC DNA]</scope>
    <source>
        <strain evidence="2 3">IAM M-71</strain>
    </source>
</reference>
<evidence type="ECO:0000313" key="2">
    <source>
        <dbReference type="EMBL" id="OKH30135.1"/>
    </source>
</evidence>
<dbReference type="AlphaFoldDB" id="A0A1U7I278"/>
<dbReference type="EMBL" id="MRCE01000071">
    <property type="protein sequence ID" value="OKH30135.1"/>
    <property type="molecule type" value="Genomic_DNA"/>
</dbReference>
<keyword evidence="1" id="KW-0812">Transmembrane</keyword>
<keyword evidence="1" id="KW-0472">Membrane</keyword>
<dbReference type="Proteomes" id="UP000185860">
    <property type="component" value="Unassembled WGS sequence"/>
</dbReference>
<evidence type="ECO:0000313" key="3">
    <source>
        <dbReference type="Proteomes" id="UP000185860"/>
    </source>
</evidence>
<comment type="caution">
    <text evidence="2">The sequence shown here is derived from an EMBL/GenBank/DDBJ whole genome shotgun (WGS) entry which is preliminary data.</text>
</comment>
<name>A0A1U7I278_9CYAN</name>
<proteinExistence type="predicted"/>
<feature type="transmembrane region" description="Helical" evidence="1">
    <location>
        <begin position="16"/>
        <end position="38"/>
    </location>
</feature>
<protein>
    <submittedName>
        <fullName evidence="2">Uncharacterized protein</fullName>
    </submittedName>
</protein>
<sequence>MMDKIALPSWLREISLSWFFVLFIAVILWGGSLILYVYNDSEKARLTKNNLQLVKDNRELRESNKKLIALEKCLNNSGFQLEAKD</sequence>
<organism evidence="2 3">
    <name type="scientific">[Phormidium ambiguum] IAM M-71</name>
    <dbReference type="NCBI Taxonomy" id="454136"/>
    <lineage>
        <taxon>Bacteria</taxon>
        <taxon>Bacillati</taxon>
        <taxon>Cyanobacteriota</taxon>
        <taxon>Cyanophyceae</taxon>
        <taxon>Oscillatoriophycideae</taxon>
        <taxon>Aerosakkonematales</taxon>
        <taxon>Aerosakkonemataceae</taxon>
        <taxon>Floridanema</taxon>
    </lineage>
</organism>